<protein>
    <submittedName>
        <fullName evidence="1">Uncharacterized protein</fullName>
    </submittedName>
</protein>
<dbReference type="EMBL" id="BK059105">
    <property type="protein sequence ID" value="DAE30774.1"/>
    <property type="molecule type" value="Genomic_DNA"/>
</dbReference>
<sequence length="31" mass="3728">MQVSLYTLFFCFIRISHYPMFASKVITSYSF</sequence>
<reference evidence="1" key="1">
    <citation type="journal article" date="2021" name="Proc. Natl. Acad. Sci. U.S.A.">
        <title>A Catalog of Tens of Thousands of Viruses from Human Metagenomes Reveals Hidden Associations with Chronic Diseases.</title>
        <authorList>
            <person name="Tisza M.J."/>
            <person name="Buck C.B."/>
        </authorList>
    </citation>
    <scope>NUCLEOTIDE SEQUENCE</scope>
    <source>
        <strain evidence="1">CtML55</strain>
    </source>
</reference>
<organism evidence="1">
    <name type="scientific">virus sp. ctML55</name>
    <dbReference type="NCBI Taxonomy" id="2827627"/>
    <lineage>
        <taxon>Viruses</taxon>
    </lineage>
</organism>
<accession>A0A8S5RHA9</accession>
<proteinExistence type="predicted"/>
<evidence type="ECO:0000313" key="1">
    <source>
        <dbReference type="EMBL" id="DAE30774.1"/>
    </source>
</evidence>
<name>A0A8S5RHA9_9VIRU</name>